<feature type="region of interest" description="Disordered" evidence="1">
    <location>
        <begin position="440"/>
        <end position="460"/>
    </location>
</feature>
<feature type="region of interest" description="Disordered" evidence="1">
    <location>
        <begin position="568"/>
        <end position="591"/>
    </location>
</feature>
<evidence type="ECO:0000256" key="1">
    <source>
        <dbReference type="SAM" id="MobiDB-lite"/>
    </source>
</evidence>
<feature type="compositionally biased region" description="Polar residues" evidence="1">
    <location>
        <begin position="53"/>
        <end position="72"/>
    </location>
</feature>
<feature type="region of interest" description="Disordered" evidence="1">
    <location>
        <begin position="507"/>
        <end position="527"/>
    </location>
</feature>
<evidence type="ECO:0000313" key="2">
    <source>
        <dbReference type="EMBL" id="GMI42591.1"/>
    </source>
</evidence>
<sequence length="591" mass="65083">MKVLSSGRQSLIPNSPPSPTSSLLRGPSNNPYPPSSSKPVSNPSPKTGFRRISNPNSDATPSNYSPSPLQYNPSSSSIGSGASSSHSLRPASSDGGMGLSSKRRIPIKRSIDAAYQRMCTLSENSKESPFGTLPAKFKLIYKSDVVVHFVNSVLLYMNAFVNRTSEIRKLNEVALEIDHFDGGHNSEGEQPHQNQLPPFVSITAGEPVSPDHITGAPYTSGHTNDDGRASPVQVNPVFDASNPAVIKNAEDIVAALKKVSEGYSRILLQCSNFESSASDRDFFECFYYFVSTCVKFAMPKHEAWEDLELELGRLFRGDEFSDMVNPKMNRSPSPEKGSPLHLSGIKFKEEDILQVRVPPDQKKKKRHQVKGMVGKKKSKNKKQGKNGSSSPKSPKEVRLSKAAEKKGKEEKARKKINAERSVINAFTMNVGANLLGLAKASSNKKQEKDRKDKIKESKKATLSTHYQCLDKGASVDDHEERFELVSKRIEHNLKASEQLRTYMLSPRRNKALKSPRASRPTRNMSQQRALNLSPAMATILPHNSKSQSQQNDYQEGSKKLLVVHGLVTASKPRSPQQSPTTVPHAGILSPM</sequence>
<feature type="compositionally biased region" description="Basic residues" evidence="1">
    <location>
        <begin position="362"/>
        <end position="384"/>
    </location>
</feature>
<accession>A0A9W7GEW4</accession>
<feature type="compositionally biased region" description="Basic and acidic residues" evidence="1">
    <location>
        <begin position="393"/>
        <end position="415"/>
    </location>
</feature>
<feature type="region of interest" description="Disordered" evidence="1">
    <location>
        <begin position="321"/>
        <end position="341"/>
    </location>
</feature>
<name>A0A9W7GEW4_9STRA</name>
<feature type="compositionally biased region" description="Low complexity" evidence="1">
    <location>
        <begin position="73"/>
        <end position="93"/>
    </location>
</feature>
<dbReference type="EMBL" id="BRYA01000175">
    <property type="protein sequence ID" value="GMI42591.1"/>
    <property type="molecule type" value="Genomic_DNA"/>
</dbReference>
<feature type="region of interest" description="Disordered" evidence="1">
    <location>
        <begin position="1"/>
        <end position="105"/>
    </location>
</feature>
<organism evidence="2 3">
    <name type="scientific">Triparma columacea</name>
    <dbReference type="NCBI Taxonomy" id="722753"/>
    <lineage>
        <taxon>Eukaryota</taxon>
        <taxon>Sar</taxon>
        <taxon>Stramenopiles</taxon>
        <taxon>Ochrophyta</taxon>
        <taxon>Bolidophyceae</taxon>
        <taxon>Parmales</taxon>
        <taxon>Triparmaceae</taxon>
        <taxon>Triparma</taxon>
    </lineage>
</organism>
<feature type="compositionally biased region" description="Low complexity" evidence="1">
    <location>
        <begin position="20"/>
        <end position="29"/>
    </location>
</feature>
<proteinExistence type="predicted"/>
<dbReference type="OrthoDB" id="200331at2759"/>
<dbReference type="Proteomes" id="UP001165065">
    <property type="component" value="Unassembled WGS sequence"/>
</dbReference>
<dbReference type="AlphaFoldDB" id="A0A9W7GEW4"/>
<gene>
    <name evidence="2" type="ORF">TrCOL_g10254</name>
</gene>
<reference evidence="3" key="1">
    <citation type="journal article" date="2023" name="Commun. Biol.">
        <title>Genome analysis of Parmales, the sister group of diatoms, reveals the evolutionary specialization of diatoms from phago-mixotrophs to photoautotrophs.</title>
        <authorList>
            <person name="Ban H."/>
            <person name="Sato S."/>
            <person name="Yoshikawa S."/>
            <person name="Yamada K."/>
            <person name="Nakamura Y."/>
            <person name="Ichinomiya M."/>
            <person name="Sato N."/>
            <person name="Blanc-Mathieu R."/>
            <person name="Endo H."/>
            <person name="Kuwata A."/>
            <person name="Ogata H."/>
        </authorList>
    </citation>
    <scope>NUCLEOTIDE SEQUENCE [LARGE SCALE GENOMIC DNA]</scope>
</reference>
<feature type="region of interest" description="Disordered" evidence="1">
    <location>
        <begin position="355"/>
        <end position="415"/>
    </location>
</feature>
<evidence type="ECO:0000313" key="3">
    <source>
        <dbReference type="Proteomes" id="UP001165065"/>
    </source>
</evidence>
<keyword evidence="3" id="KW-1185">Reference proteome</keyword>
<protein>
    <submittedName>
        <fullName evidence="2">Uncharacterized protein</fullName>
    </submittedName>
</protein>
<feature type="compositionally biased region" description="Polar residues" evidence="1">
    <location>
        <begin position="571"/>
        <end position="581"/>
    </location>
</feature>
<feature type="compositionally biased region" description="Basic and acidic residues" evidence="1">
    <location>
        <begin position="444"/>
        <end position="459"/>
    </location>
</feature>
<comment type="caution">
    <text evidence="2">The sequence shown here is derived from an EMBL/GenBank/DDBJ whole genome shotgun (WGS) entry which is preliminary data.</text>
</comment>